<evidence type="ECO:0000256" key="5">
    <source>
        <dbReference type="HAMAP-Rule" id="MF_00935"/>
    </source>
</evidence>
<evidence type="ECO:0000313" key="6">
    <source>
        <dbReference type="EMBL" id="APV44751.1"/>
    </source>
</evidence>
<feature type="binding site" evidence="5">
    <location>
        <position position="108"/>
    </location>
    <ligand>
        <name>NAD(+)</name>
        <dbReference type="ChEBI" id="CHEBI:57540"/>
    </ligand>
</feature>
<dbReference type="GO" id="GO:0005737">
    <property type="term" value="C:cytoplasm"/>
    <property type="evidence" value="ECO:0007669"/>
    <property type="project" value="TreeGrafter"/>
</dbReference>
<gene>
    <name evidence="6" type="ORF">Dform_01427</name>
</gene>
<dbReference type="RefSeq" id="WP_076004400.1">
    <property type="nucleotide sequence ID" value="NZ_CP018258.1"/>
</dbReference>
<proteinExistence type="inferred from homology"/>
<evidence type="ECO:0000313" key="7">
    <source>
        <dbReference type="Proteomes" id="UP000185934"/>
    </source>
</evidence>
<name>A0A1P8F8F4_9CHLR</name>
<comment type="catalytic activity">
    <reaction evidence="5">
        <text>L-alanine + NAD(+) + H2O = pyruvate + NH4(+) + NADH + H(+)</text>
        <dbReference type="Rhea" id="RHEA:18405"/>
        <dbReference type="ChEBI" id="CHEBI:15361"/>
        <dbReference type="ChEBI" id="CHEBI:15377"/>
        <dbReference type="ChEBI" id="CHEBI:15378"/>
        <dbReference type="ChEBI" id="CHEBI:28938"/>
        <dbReference type="ChEBI" id="CHEBI:57540"/>
        <dbReference type="ChEBI" id="CHEBI:57945"/>
        <dbReference type="ChEBI" id="CHEBI:57972"/>
        <dbReference type="EC" id="1.4.1.1"/>
    </reaction>
</comment>
<comment type="similarity">
    <text evidence="5">Belongs to the ornithine cyclodeaminase/mu-crystallin family. Archaeal alanine dehydrogenase subfamily.</text>
</comment>
<dbReference type="OrthoDB" id="9792005at2"/>
<dbReference type="STRING" id="1839801.Dform_01427"/>
<dbReference type="EMBL" id="CP018258">
    <property type="protein sequence ID" value="APV44751.1"/>
    <property type="molecule type" value="Genomic_DNA"/>
</dbReference>
<sequence length="324" mass="34832">MSTLLLTRHDVLALITIPETLRAVEQAFTDYALGKAVMPSKAYLTLASGDFRAMPASVPGAAGLKWVNVHPQNNKRGLPTVMAIVVYSDPDTGYPLAILDATELTAYRTGAAGAIASKYLARKDARSLGLIGTGKQAQTQLLAHAEFFNFDEILVFDRSLESATLFKSLFPHFPVKIVTLKEACGADIVCTLTPTRSPFLKLAWLKPGAHVNAIGADAPGKEELEPEVLEIAKVVVDDIEQSTHAGELNVPVSNGSFSPAKIYATLGELTSGKKVGRADPKDITVFDSTGLAIQDIATARVIYSKALENRSGLNFDFIQRENSF</sequence>
<dbReference type="KEGG" id="dfo:Dform_01427"/>
<dbReference type="InterPro" id="IPR028609">
    <property type="entry name" value="AlaDH_arch-typ"/>
</dbReference>
<keyword evidence="7" id="KW-1185">Reference proteome</keyword>
<dbReference type="InterPro" id="IPR036291">
    <property type="entry name" value="NAD(P)-bd_dom_sf"/>
</dbReference>
<dbReference type="Pfam" id="PF02423">
    <property type="entry name" value="OCD_Mu_crystall"/>
    <property type="match status" value="1"/>
</dbReference>
<dbReference type="Gene3D" id="3.40.50.720">
    <property type="entry name" value="NAD(P)-binding Rossmann-like Domain"/>
    <property type="match status" value="1"/>
</dbReference>
<dbReference type="SUPFAM" id="SSF51735">
    <property type="entry name" value="NAD(P)-binding Rossmann-fold domains"/>
    <property type="match status" value="1"/>
</dbReference>
<dbReference type="HAMAP" id="MF_00935">
    <property type="entry name" value="AlaDH_arch"/>
    <property type="match status" value="1"/>
</dbReference>
<dbReference type="PIRSF" id="PIRSF001439">
    <property type="entry name" value="CryM"/>
    <property type="match status" value="1"/>
</dbReference>
<comment type="catalytic activity">
    <reaction evidence="3">
        <text>L-proline + NAD(+) = 1-pyrroline-2-carboxylate + NADH + H(+)</text>
        <dbReference type="Rhea" id="RHEA:20321"/>
        <dbReference type="ChEBI" id="CHEBI:15378"/>
        <dbReference type="ChEBI" id="CHEBI:39785"/>
        <dbReference type="ChEBI" id="CHEBI:57540"/>
        <dbReference type="ChEBI" id="CHEBI:57945"/>
        <dbReference type="ChEBI" id="CHEBI:60039"/>
        <dbReference type="EC" id="1.5.1.49"/>
    </reaction>
</comment>
<organism evidence="6 7">
    <name type="scientific">Dehalogenimonas formicexedens</name>
    <dbReference type="NCBI Taxonomy" id="1839801"/>
    <lineage>
        <taxon>Bacteria</taxon>
        <taxon>Bacillati</taxon>
        <taxon>Chloroflexota</taxon>
        <taxon>Dehalococcoidia</taxon>
        <taxon>Dehalococcoidales</taxon>
        <taxon>Dehalococcoidaceae</taxon>
        <taxon>Dehalogenimonas</taxon>
    </lineage>
</organism>
<dbReference type="InterPro" id="IPR023401">
    <property type="entry name" value="ODC_N"/>
</dbReference>
<protein>
    <recommendedName>
        <fullName evidence="5">Putative alanine dehydrogenase</fullName>
        <shortName evidence="5">AlaDH</shortName>
        <ecNumber evidence="5">1.4.1.1</ecNumber>
    </recommendedName>
</protein>
<keyword evidence="1 5" id="KW-0560">Oxidoreductase</keyword>
<dbReference type="GO" id="GO:0016829">
    <property type="term" value="F:lyase activity"/>
    <property type="evidence" value="ECO:0007669"/>
    <property type="project" value="UniProtKB-KW"/>
</dbReference>
<reference evidence="7" key="1">
    <citation type="submission" date="2016-11" db="EMBL/GenBank/DDBJ databases">
        <title>Dehalogenimonas formicexedens sp. nov., a chlorinated alkane respiring bacterium isolated from contaminated groundwater.</title>
        <authorList>
            <person name="Key T.A."/>
            <person name="Bowman K.S."/>
            <person name="Lee I."/>
            <person name="Chun J."/>
            <person name="Albuquerque L."/>
            <person name="da Costa M.S."/>
            <person name="Rainey F.A."/>
            <person name="Moe W.M."/>
        </authorList>
    </citation>
    <scope>NUCLEOTIDE SEQUENCE [LARGE SCALE GENOMIC DNA]</scope>
    <source>
        <strain evidence="7">NSZ-14</strain>
    </source>
</reference>
<comment type="caution">
    <text evidence="5">Lacks conserved residue(s) required for the propagation of feature annotation.</text>
</comment>
<dbReference type="AlphaFoldDB" id="A0A1P8F8F4"/>
<dbReference type="PANTHER" id="PTHR13812:SF19">
    <property type="entry name" value="KETIMINE REDUCTASE MU-CRYSTALLIN"/>
    <property type="match status" value="1"/>
</dbReference>
<feature type="binding site" evidence="5">
    <location>
        <begin position="135"/>
        <end position="136"/>
    </location>
    <ligand>
        <name>NAD(+)</name>
        <dbReference type="ChEBI" id="CHEBI:57540"/>
    </ligand>
</feature>
<dbReference type="GO" id="GO:0000286">
    <property type="term" value="F:alanine dehydrogenase activity"/>
    <property type="evidence" value="ECO:0007669"/>
    <property type="project" value="UniProtKB-UniRule"/>
</dbReference>
<dbReference type="Gene3D" id="3.30.1780.10">
    <property type="entry name" value="ornithine cyclodeaminase, domain 1"/>
    <property type="match status" value="1"/>
</dbReference>
<accession>A0A1P8F8F4</accession>
<dbReference type="PANTHER" id="PTHR13812">
    <property type="entry name" value="KETIMINE REDUCTASE MU-CRYSTALLIN"/>
    <property type="match status" value="1"/>
</dbReference>
<evidence type="ECO:0000256" key="4">
    <source>
        <dbReference type="ARBA" id="ARBA00052703"/>
    </source>
</evidence>
<dbReference type="Proteomes" id="UP000185934">
    <property type="component" value="Chromosome"/>
</dbReference>
<dbReference type="GO" id="GO:0006522">
    <property type="term" value="P:alanine metabolic process"/>
    <property type="evidence" value="ECO:0007669"/>
    <property type="project" value="UniProtKB-UniRule"/>
</dbReference>
<comment type="catalytic activity">
    <reaction evidence="4">
        <text>L-proline + NADP(+) = 1-pyrroline-2-carboxylate + NADPH + H(+)</text>
        <dbReference type="Rhea" id="RHEA:20317"/>
        <dbReference type="ChEBI" id="CHEBI:15378"/>
        <dbReference type="ChEBI" id="CHEBI:39785"/>
        <dbReference type="ChEBI" id="CHEBI:57783"/>
        <dbReference type="ChEBI" id="CHEBI:58349"/>
        <dbReference type="ChEBI" id="CHEBI:60039"/>
        <dbReference type="EC" id="1.5.1.49"/>
    </reaction>
</comment>
<dbReference type="FunFam" id="3.30.1780.10:FF:000002">
    <property type="entry name" value="Ornithine cyclodeaminase"/>
    <property type="match status" value="1"/>
</dbReference>
<dbReference type="EC" id="1.4.1.1" evidence="5"/>
<keyword evidence="5" id="KW-0547">Nucleotide-binding</keyword>
<feature type="binding site" evidence="5">
    <location>
        <begin position="215"/>
        <end position="217"/>
    </location>
    <ligand>
        <name>NAD(+)</name>
        <dbReference type="ChEBI" id="CHEBI:57540"/>
    </ligand>
</feature>
<evidence type="ECO:0000256" key="1">
    <source>
        <dbReference type="ARBA" id="ARBA00023002"/>
    </source>
</evidence>
<dbReference type="InterPro" id="IPR003462">
    <property type="entry name" value="ODC_Mu_crystall"/>
</dbReference>
<dbReference type="GO" id="GO:0051287">
    <property type="term" value="F:NAD binding"/>
    <property type="evidence" value="ECO:0007669"/>
    <property type="project" value="UniProtKB-UniRule"/>
</dbReference>
<feature type="binding site" evidence="5">
    <location>
        <position position="288"/>
    </location>
    <ligand>
        <name>NAD(+)</name>
        <dbReference type="ChEBI" id="CHEBI:57540"/>
    </ligand>
</feature>
<keyword evidence="6" id="KW-0456">Lyase</keyword>
<feature type="active site" description="Proton donor/acceptor" evidence="5">
    <location>
        <position position="65"/>
    </location>
</feature>
<feature type="binding site" evidence="5">
    <location>
        <position position="221"/>
    </location>
    <ligand>
        <name>NAD(+)</name>
        <dbReference type="ChEBI" id="CHEBI:57540"/>
    </ligand>
</feature>
<dbReference type="FunFam" id="3.40.50.720:FF:000311">
    <property type="entry name" value="Ornithine cyclodeaminase"/>
    <property type="match status" value="1"/>
</dbReference>
<evidence type="ECO:0000256" key="3">
    <source>
        <dbReference type="ARBA" id="ARBA00050354"/>
    </source>
</evidence>
<evidence type="ECO:0000256" key="2">
    <source>
        <dbReference type="ARBA" id="ARBA00023027"/>
    </source>
</evidence>
<keyword evidence="2 5" id="KW-0520">NAD</keyword>
<comment type="function">
    <text evidence="5">Catalyzes the NAD(+)-dependent oxidative deamination of L-alanine to pyruvate, and the reverse reaction, the reductive amination of pyruvate.</text>
</comment>